<dbReference type="InterPro" id="IPR011881">
    <property type="entry name" value="PaaA"/>
</dbReference>
<dbReference type="Pfam" id="PF05138">
    <property type="entry name" value="PaaA_PaaC"/>
    <property type="match status" value="1"/>
</dbReference>
<feature type="compositionally biased region" description="Basic and acidic residues" evidence="1">
    <location>
        <begin position="9"/>
        <end position="21"/>
    </location>
</feature>
<dbReference type="PANTHER" id="PTHR30458:SF2">
    <property type="entry name" value="1,2-PHENYLACETYL-COA EPOXIDASE, SUBUNIT A"/>
    <property type="match status" value="1"/>
</dbReference>
<keyword evidence="2" id="KW-0560">Oxidoreductase</keyword>
<dbReference type="InterPro" id="IPR007814">
    <property type="entry name" value="PaaA_PaaC"/>
</dbReference>
<evidence type="ECO:0000313" key="2">
    <source>
        <dbReference type="EMBL" id="MVQ31995.1"/>
    </source>
</evidence>
<dbReference type="InterPro" id="IPR009078">
    <property type="entry name" value="Ferritin-like_SF"/>
</dbReference>
<dbReference type="AlphaFoldDB" id="A0A6N8IZG8"/>
<dbReference type="RefSeq" id="WP_157399991.1">
    <property type="nucleotide sequence ID" value="NZ_WSEL01000009.1"/>
</dbReference>
<gene>
    <name evidence="2" type="primary">paaA</name>
    <name evidence="2" type="ORF">GON04_21225</name>
</gene>
<dbReference type="InterPro" id="IPR052703">
    <property type="entry name" value="Aromatic_CoA_ox/epox"/>
</dbReference>
<dbReference type="GO" id="GO:0097266">
    <property type="term" value="F:phenylacetyl-CoA 1,2-epoxidase activity"/>
    <property type="evidence" value="ECO:0007669"/>
    <property type="project" value="UniProtKB-EC"/>
</dbReference>
<reference evidence="2 3" key="1">
    <citation type="submission" date="2019-12" db="EMBL/GenBank/DDBJ databases">
        <authorList>
            <person name="Huq M.A."/>
        </authorList>
    </citation>
    <scope>NUCLEOTIDE SEQUENCE [LARGE SCALE GENOMIC DNA]</scope>
    <source>
        <strain evidence="2 3">MAH-25</strain>
    </source>
</reference>
<dbReference type="SUPFAM" id="SSF47240">
    <property type="entry name" value="Ferritin-like"/>
    <property type="match status" value="1"/>
</dbReference>
<dbReference type="NCBIfam" id="TIGR02156">
    <property type="entry name" value="PA_CoA_Oxy1"/>
    <property type="match status" value="1"/>
</dbReference>
<dbReference type="Proteomes" id="UP000469385">
    <property type="component" value="Unassembled WGS sequence"/>
</dbReference>
<evidence type="ECO:0000313" key="3">
    <source>
        <dbReference type="Proteomes" id="UP000469385"/>
    </source>
</evidence>
<protein>
    <submittedName>
        <fullName evidence="2">1,2-phenylacetyl-CoA epoxidase subunit A</fullName>
        <ecNumber evidence="2">1.14.13.149</ecNumber>
    </submittedName>
</protein>
<dbReference type="InterPro" id="IPR012347">
    <property type="entry name" value="Ferritin-like"/>
</dbReference>
<proteinExistence type="predicted"/>
<dbReference type="EC" id="1.14.13.149" evidence="2"/>
<dbReference type="GO" id="GO:0005829">
    <property type="term" value="C:cytosol"/>
    <property type="evidence" value="ECO:0007669"/>
    <property type="project" value="TreeGrafter"/>
</dbReference>
<dbReference type="FunFam" id="1.20.1260.10:FF:000010">
    <property type="entry name" value="1,2-phenylacetyl-CoA epoxidase subunit A"/>
    <property type="match status" value="1"/>
</dbReference>
<accession>A0A6N8IZG8</accession>
<dbReference type="GO" id="GO:0010124">
    <property type="term" value="P:phenylacetate catabolic process"/>
    <property type="evidence" value="ECO:0007669"/>
    <property type="project" value="InterPro"/>
</dbReference>
<dbReference type="Gene3D" id="1.20.1260.10">
    <property type="match status" value="1"/>
</dbReference>
<name>A0A6N8IZG8_9BURK</name>
<comment type="caution">
    <text evidence="2">The sequence shown here is derived from an EMBL/GenBank/DDBJ whole genome shotgun (WGS) entry which is preliminary data.</text>
</comment>
<organism evidence="2 3">
    <name type="scientific">Ramlibacter pinisoli</name>
    <dbReference type="NCBI Taxonomy" id="2682844"/>
    <lineage>
        <taxon>Bacteria</taxon>
        <taxon>Pseudomonadati</taxon>
        <taxon>Pseudomonadota</taxon>
        <taxon>Betaproteobacteria</taxon>
        <taxon>Burkholderiales</taxon>
        <taxon>Comamonadaceae</taxon>
        <taxon>Ramlibacter</taxon>
    </lineage>
</organism>
<evidence type="ECO:0000256" key="1">
    <source>
        <dbReference type="SAM" id="MobiDB-lite"/>
    </source>
</evidence>
<dbReference type="PANTHER" id="PTHR30458">
    <property type="entry name" value="PHENYLACETIC ACID DEGRADATION PROTEIN PAA"/>
    <property type="match status" value="1"/>
</dbReference>
<dbReference type="EMBL" id="WSEL01000009">
    <property type="protein sequence ID" value="MVQ31995.1"/>
    <property type="molecule type" value="Genomic_DNA"/>
</dbReference>
<sequence length="335" mass="37997">MYTQAMDTMGKDEGRKPLQSADELKLQERFDARIDGGEFIEAKDWMPEHYRKTLVRQISQHAHSEIVGMLPEGNWISRAPTLKRKAILLAKVQDEGGHGLYLYSAAETLGTSRDQMLHALHTGKAKYSSIFNYPTLTWADVGVIGWLVDGAAIMNQVPICRCSYGPYARAMIRICREESFHQRQGFESLLTMMERGTAAQKAMVQDAVDRWWWPSIMMFGPPDDQSPNSAQSMRWGIKRVSNDELRQRFIDAAAEQAKVLGVTLPDPELKWNEERQSHDFGTIDWDEFWNVVNGHGPCNRERLAARVKAWDEGAWVREAALAYAAKQAAPLQEAA</sequence>
<feature type="region of interest" description="Disordered" evidence="1">
    <location>
        <begin position="1"/>
        <end position="21"/>
    </location>
</feature>
<keyword evidence="3" id="KW-1185">Reference proteome</keyword>